<dbReference type="NCBIfam" id="TIGR00188">
    <property type="entry name" value="rnpA"/>
    <property type="match status" value="1"/>
</dbReference>
<proteinExistence type="inferred from homology"/>
<comment type="catalytic activity">
    <reaction evidence="7">
        <text>Endonucleolytic cleavage of RNA, removing 5'-extranucleotides from tRNA precursor.</text>
        <dbReference type="EC" id="3.1.26.5"/>
    </reaction>
</comment>
<comment type="similarity">
    <text evidence="7">Belongs to the RnpA family.</text>
</comment>
<accession>A0A7Y9I8V9</accession>
<dbReference type="GO" id="GO:0030677">
    <property type="term" value="C:ribonuclease P complex"/>
    <property type="evidence" value="ECO:0007669"/>
    <property type="project" value="TreeGrafter"/>
</dbReference>
<dbReference type="EMBL" id="JACCBU010000001">
    <property type="protein sequence ID" value="NYE72235.1"/>
    <property type="molecule type" value="Genomic_DNA"/>
</dbReference>
<dbReference type="GO" id="GO:0001682">
    <property type="term" value="P:tRNA 5'-leader removal"/>
    <property type="evidence" value="ECO:0007669"/>
    <property type="project" value="UniProtKB-UniRule"/>
</dbReference>
<dbReference type="InterPro" id="IPR000100">
    <property type="entry name" value="RNase_P"/>
</dbReference>
<dbReference type="PROSITE" id="PS00648">
    <property type="entry name" value="RIBONUCLEASE_P"/>
    <property type="match status" value="1"/>
</dbReference>
<dbReference type="AlphaFoldDB" id="A0A7Y9I8V9"/>
<comment type="function">
    <text evidence="1 7">RNaseP catalyzes the removal of the 5'-leader sequence from pre-tRNA to produce the mature 5'-terminus. It can also cleave other RNA substrates such as 4.5S RNA. The protein component plays an auxiliary but essential role in vivo by binding to the 5'-leader sequence and broadening the substrate specificity of the ribozyme.</text>
</comment>
<evidence type="ECO:0000256" key="6">
    <source>
        <dbReference type="ARBA" id="ARBA00022884"/>
    </source>
</evidence>
<evidence type="ECO:0000256" key="7">
    <source>
        <dbReference type="HAMAP-Rule" id="MF_00227"/>
    </source>
</evidence>
<evidence type="ECO:0000256" key="4">
    <source>
        <dbReference type="ARBA" id="ARBA00022759"/>
    </source>
</evidence>
<dbReference type="InterPro" id="IPR014721">
    <property type="entry name" value="Ribsml_uS5_D2-typ_fold_subgr"/>
</dbReference>
<dbReference type="GO" id="GO:0000049">
    <property type="term" value="F:tRNA binding"/>
    <property type="evidence" value="ECO:0007669"/>
    <property type="project" value="UniProtKB-UniRule"/>
</dbReference>
<dbReference type="GO" id="GO:0042781">
    <property type="term" value="F:3'-tRNA processing endoribonuclease activity"/>
    <property type="evidence" value="ECO:0007669"/>
    <property type="project" value="TreeGrafter"/>
</dbReference>
<evidence type="ECO:0000256" key="1">
    <source>
        <dbReference type="ARBA" id="ARBA00002663"/>
    </source>
</evidence>
<keyword evidence="4 7" id="KW-0255">Endonuclease</keyword>
<evidence type="ECO:0000256" key="5">
    <source>
        <dbReference type="ARBA" id="ARBA00022801"/>
    </source>
</evidence>
<dbReference type="Proteomes" id="UP000569914">
    <property type="component" value="Unassembled WGS sequence"/>
</dbReference>
<dbReference type="InterPro" id="IPR020539">
    <property type="entry name" value="RNase_P_CS"/>
</dbReference>
<dbReference type="GO" id="GO:0004526">
    <property type="term" value="F:ribonuclease P activity"/>
    <property type="evidence" value="ECO:0007669"/>
    <property type="project" value="UniProtKB-UniRule"/>
</dbReference>
<reference evidence="9 10" key="1">
    <citation type="submission" date="2020-07" db="EMBL/GenBank/DDBJ databases">
        <title>Sequencing the genomes of 1000 actinobacteria strains.</title>
        <authorList>
            <person name="Klenk H.-P."/>
        </authorList>
    </citation>
    <scope>NUCLEOTIDE SEQUENCE [LARGE SCALE GENOMIC DNA]</scope>
    <source>
        <strain evidence="9 10">DSM 22083</strain>
    </source>
</reference>
<keyword evidence="2 7" id="KW-0819">tRNA processing</keyword>
<dbReference type="HAMAP" id="MF_00227">
    <property type="entry name" value="RNase_P"/>
    <property type="match status" value="1"/>
</dbReference>
<evidence type="ECO:0000313" key="10">
    <source>
        <dbReference type="Proteomes" id="UP000569914"/>
    </source>
</evidence>
<dbReference type="Gene3D" id="3.30.230.10">
    <property type="match status" value="1"/>
</dbReference>
<keyword evidence="6 7" id="KW-0694">RNA-binding</keyword>
<evidence type="ECO:0000313" key="9">
    <source>
        <dbReference type="EMBL" id="NYE72235.1"/>
    </source>
</evidence>
<dbReference type="Pfam" id="PF00825">
    <property type="entry name" value="Ribonuclease_P"/>
    <property type="match status" value="1"/>
</dbReference>
<gene>
    <name evidence="7" type="primary">rnpA</name>
    <name evidence="9" type="ORF">BKA15_003564</name>
</gene>
<name>A0A7Y9I8V9_9ACTN</name>
<dbReference type="EC" id="3.1.26.5" evidence="7 8"/>
<evidence type="ECO:0000256" key="2">
    <source>
        <dbReference type="ARBA" id="ARBA00022694"/>
    </source>
</evidence>
<evidence type="ECO:0000256" key="8">
    <source>
        <dbReference type="NCBIfam" id="TIGR00188"/>
    </source>
</evidence>
<evidence type="ECO:0000256" key="3">
    <source>
        <dbReference type="ARBA" id="ARBA00022722"/>
    </source>
</evidence>
<sequence length="122" mass="13575">MLPARLRMRASAEFRATISTGRRIRRSTLMLYVAEPSDAEHSSAAGPRIGLIVGRNVGNAVQRNRVKRRLRHGVARLLEEEPTQARIVIRAFPSAAAGSDRVIEDLSSAWHAGLNEKKRIRP</sequence>
<comment type="subunit">
    <text evidence="7">Consists of a catalytic RNA component (M1 or rnpB) and a protein subunit.</text>
</comment>
<organism evidence="9 10">
    <name type="scientific">Microlunatus parietis</name>
    <dbReference type="NCBI Taxonomy" id="682979"/>
    <lineage>
        <taxon>Bacteria</taxon>
        <taxon>Bacillati</taxon>
        <taxon>Actinomycetota</taxon>
        <taxon>Actinomycetes</taxon>
        <taxon>Propionibacteriales</taxon>
        <taxon>Propionibacteriaceae</taxon>
        <taxon>Microlunatus</taxon>
    </lineage>
</organism>
<keyword evidence="5 7" id="KW-0378">Hydrolase</keyword>
<keyword evidence="10" id="KW-1185">Reference proteome</keyword>
<dbReference type="InterPro" id="IPR020568">
    <property type="entry name" value="Ribosomal_Su5_D2-typ_SF"/>
</dbReference>
<keyword evidence="3 7" id="KW-0540">Nuclease</keyword>
<dbReference type="SUPFAM" id="SSF54211">
    <property type="entry name" value="Ribosomal protein S5 domain 2-like"/>
    <property type="match status" value="1"/>
</dbReference>
<dbReference type="PANTHER" id="PTHR33992:SF1">
    <property type="entry name" value="RIBONUCLEASE P PROTEIN COMPONENT"/>
    <property type="match status" value="1"/>
</dbReference>
<dbReference type="RefSeq" id="WP_179752892.1">
    <property type="nucleotide sequence ID" value="NZ_JACCBU010000001.1"/>
</dbReference>
<comment type="caution">
    <text evidence="9">The sequence shown here is derived from an EMBL/GenBank/DDBJ whole genome shotgun (WGS) entry which is preliminary data.</text>
</comment>
<dbReference type="PANTHER" id="PTHR33992">
    <property type="entry name" value="RIBONUCLEASE P PROTEIN COMPONENT"/>
    <property type="match status" value="1"/>
</dbReference>
<protein>
    <recommendedName>
        <fullName evidence="7 8">Ribonuclease P protein component</fullName>
        <shortName evidence="7">RNase P protein</shortName>
        <shortName evidence="7">RNaseP protein</shortName>
        <ecNumber evidence="7 8">3.1.26.5</ecNumber>
    </recommendedName>
    <alternativeName>
        <fullName evidence="7">Protein C5</fullName>
    </alternativeName>
</protein>